<feature type="transmembrane region" description="Helical" evidence="1">
    <location>
        <begin position="166"/>
        <end position="184"/>
    </location>
</feature>
<reference evidence="2 3" key="1">
    <citation type="submission" date="2021-05" db="EMBL/GenBank/DDBJ databases">
        <title>The draft genome of Geobacter chapellei DSM 13688.</title>
        <authorList>
            <person name="Xu Z."/>
            <person name="Masuda Y."/>
            <person name="Itoh H."/>
            <person name="Senoo K."/>
        </authorList>
    </citation>
    <scope>NUCLEOTIDE SEQUENCE [LARGE SCALE GENOMIC DNA]</scope>
    <source>
        <strain evidence="2 3">DSM 13688</strain>
    </source>
</reference>
<feature type="transmembrane region" description="Helical" evidence="1">
    <location>
        <begin position="41"/>
        <end position="59"/>
    </location>
</feature>
<feature type="transmembrane region" description="Helical" evidence="1">
    <location>
        <begin position="190"/>
        <end position="213"/>
    </location>
</feature>
<feature type="transmembrane region" description="Helical" evidence="1">
    <location>
        <begin position="100"/>
        <end position="121"/>
    </location>
</feature>
<feature type="transmembrane region" description="Helical" evidence="1">
    <location>
        <begin position="65"/>
        <end position="88"/>
    </location>
</feature>
<name>A0ABS5U3T1_9BACT</name>
<dbReference type="RefSeq" id="WP_214296026.1">
    <property type="nucleotide sequence ID" value="NZ_JAHDYS010000001.1"/>
</dbReference>
<dbReference type="Proteomes" id="UP000784128">
    <property type="component" value="Unassembled WGS sequence"/>
</dbReference>
<dbReference type="PANTHER" id="PTHR20992">
    <property type="entry name" value="AT15442P-RELATED"/>
    <property type="match status" value="1"/>
</dbReference>
<evidence type="ECO:0000313" key="3">
    <source>
        <dbReference type="Proteomes" id="UP000784128"/>
    </source>
</evidence>
<accession>A0ABS5U3T1</accession>
<keyword evidence="1" id="KW-1133">Transmembrane helix</keyword>
<dbReference type="EMBL" id="JAHDYS010000001">
    <property type="protein sequence ID" value="MBT1070317.1"/>
    <property type="molecule type" value="Genomic_DNA"/>
</dbReference>
<feature type="transmembrane region" description="Helical" evidence="1">
    <location>
        <begin position="234"/>
        <end position="253"/>
    </location>
</feature>
<evidence type="ECO:0000256" key="1">
    <source>
        <dbReference type="SAM" id="Phobius"/>
    </source>
</evidence>
<sequence length="531" mass="58069">MNIALIKYQLKKLASYLAVKNEEINHRAVIRTVAANAERSWVYFCMLTLASIIALLGLLTNSVAVVIGAMLISPLMGPIISSSLAFTIGDLNLARRAFKMIGISVTLTILVCTLITFFSPLKEPTAEILARVRPNVFDLFVAMLSGIVGAIALCTKRSYLITSSGVAIATAVIPPLSVVGYGLGTGQVMLALGGFLLFFTNFVAIVLTSDLVFFVLGFRTSHTETSQHSPRKRLLIITCLLMLISIPLVYTLIVDLRKVKEKKRIERVLKEYLNKDLVSRMTGYDYVQQGNKLLVTASVNTVKFIELTSESSIEKELSEAFSRPVDVRLEQLIVASEKALNQQQVPESKAVGSSAGKQPDTAVQVKGKVDQMVMNAERELGDAVAPFPLVGTTLTFAGAAQTVHISVIIKRDYLVSQDENLLLTRLLERSLGMPVILSVETTALFPPLSFDGAGGLTPSSREVLEIISKVPEENRRFRFVIIGPPKEIPGKLQHLKQYLVQKLGVPADAILIRSEKGSESIRLRMERPSSG</sequence>
<keyword evidence="3" id="KW-1185">Reference proteome</keyword>
<dbReference type="Pfam" id="PF04087">
    <property type="entry name" value="DUF389"/>
    <property type="match status" value="1"/>
</dbReference>
<organism evidence="2 3">
    <name type="scientific">Pelotalea chapellei</name>
    <dbReference type="NCBI Taxonomy" id="44671"/>
    <lineage>
        <taxon>Bacteria</taxon>
        <taxon>Pseudomonadati</taxon>
        <taxon>Thermodesulfobacteriota</taxon>
        <taxon>Desulfuromonadia</taxon>
        <taxon>Geobacterales</taxon>
        <taxon>Geobacteraceae</taxon>
        <taxon>Pelotalea</taxon>
    </lineage>
</organism>
<evidence type="ECO:0000313" key="2">
    <source>
        <dbReference type="EMBL" id="MBT1070317.1"/>
    </source>
</evidence>
<gene>
    <name evidence="2" type="ORF">KJB30_00820</name>
</gene>
<comment type="caution">
    <text evidence="2">The sequence shown here is derived from an EMBL/GenBank/DDBJ whole genome shotgun (WGS) entry which is preliminary data.</text>
</comment>
<proteinExistence type="predicted"/>
<dbReference type="PANTHER" id="PTHR20992:SF9">
    <property type="entry name" value="AT15442P-RELATED"/>
    <property type="match status" value="1"/>
</dbReference>
<keyword evidence="1" id="KW-0812">Transmembrane</keyword>
<dbReference type="NCBIfam" id="TIGR00341">
    <property type="entry name" value="TIGR00341 family protein"/>
    <property type="match status" value="1"/>
</dbReference>
<protein>
    <submittedName>
        <fullName evidence="2">TIGR00341 family protein</fullName>
    </submittedName>
</protein>
<keyword evidence="1" id="KW-0472">Membrane</keyword>
<feature type="transmembrane region" description="Helical" evidence="1">
    <location>
        <begin position="136"/>
        <end position="154"/>
    </location>
</feature>
<dbReference type="InterPro" id="IPR005240">
    <property type="entry name" value="DUF389"/>
</dbReference>